<accession>A0A1B1N6E3</accession>
<feature type="domain" description="HTH cro/C1-type" evidence="1">
    <location>
        <begin position="3"/>
        <end position="60"/>
    </location>
</feature>
<evidence type="ECO:0000313" key="2">
    <source>
        <dbReference type="EMBL" id="ANS76982.1"/>
    </source>
</evidence>
<evidence type="ECO:0000259" key="1">
    <source>
        <dbReference type="PROSITE" id="PS50943"/>
    </source>
</evidence>
<keyword evidence="3" id="KW-1185">Reference proteome</keyword>
<gene>
    <name evidence="2" type="ORF">AWM70_22320</name>
</gene>
<dbReference type="GO" id="GO:0003677">
    <property type="term" value="F:DNA binding"/>
    <property type="evidence" value="ECO:0007669"/>
    <property type="project" value="InterPro"/>
</dbReference>
<organism evidence="2 3">
    <name type="scientific">Paenibacillus yonginensis</name>
    <dbReference type="NCBI Taxonomy" id="1462996"/>
    <lineage>
        <taxon>Bacteria</taxon>
        <taxon>Bacillati</taxon>
        <taxon>Bacillota</taxon>
        <taxon>Bacilli</taxon>
        <taxon>Bacillales</taxon>
        <taxon>Paenibacillaceae</taxon>
        <taxon>Paenibacillus</taxon>
    </lineage>
</organism>
<dbReference type="InterPro" id="IPR010982">
    <property type="entry name" value="Lambda_DNA-bd_dom_sf"/>
</dbReference>
<name>A0A1B1N6E3_9BACL</name>
<dbReference type="SMART" id="SM00530">
    <property type="entry name" value="HTH_XRE"/>
    <property type="match status" value="1"/>
</dbReference>
<dbReference type="Proteomes" id="UP000092573">
    <property type="component" value="Chromosome"/>
</dbReference>
<protein>
    <submittedName>
        <fullName evidence="2">Transcriptional regulator</fullName>
    </submittedName>
</protein>
<evidence type="ECO:0000313" key="3">
    <source>
        <dbReference type="Proteomes" id="UP000092573"/>
    </source>
</evidence>
<dbReference type="EMBL" id="CP014167">
    <property type="protein sequence ID" value="ANS76982.1"/>
    <property type="molecule type" value="Genomic_DNA"/>
</dbReference>
<dbReference type="CDD" id="cd00093">
    <property type="entry name" value="HTH_XRE"/>
    <property type="match status" value="1"/>
</dbReference>
<dbReference type="Pfam" id="PF01381">
    <property type="entry name" value="HTH_3"/>
    <property type="match status" value="1"/>
</dbReference>
<dbReference type="KEGG" id="pyg:AWM70_22320"/>
<dbReference type="PROSITE" id="PS50943">
    <property type="entry name" value="HTH_CROC1"/>
    <property type="match status" value="1"/>
</dbReference>
<dbReference type="RefSeq" id="WP_068700143.1">
    <property type="nucleotide sequence ID" value="NZ_CP014167.1"/>
</dbReference>
<dbReference type="AlphaFoldDB" id="A0A1B1N6E3"/>
<reference evidence="2 3" key="1">
    <citation type="submission" date="2016-01" db="EMBL/GenBank/DDBJ databases">
        <title>Complete Genome Sequence of Paenibacillus yonginensis DCY84, a novel Plant Growth-Promoting Bacteria with Elicitation of Induced Systemic Resistance.</title>
        <authorList>
            <person name="Kim Y.J."/>
            <person name="Yang D.C."/>
            <person name="Sukweenadhi J."/>
        </authorList>
    </citation>
    <scope>NUCLEOTIDE SEQUENCE [LARGE SCALE GENOMIC DNA]</scope>
    <source>
        <strain evidence="2 3">DCY84</strain>
    </source>
</reference>
<proteinExistence type="predicted"/>
<dbReference type="InterPro" id="IPR001387">
    <property type="entry name" value="Cro/C1-type_HTH"/>
</dbReference>
<sequence length="68" mass="8039">MKLSEARNRKNIVQEDFSHMIDVSLRYYQRLESGKSVPTIKIALRICRILEVSPFDIDEWQDNPTSKE</sequence>
<dbReference type="SUPFAM" id="SSF47413">
    <property type="entry name" value="lambda repressor-like DNA-binding domains"/>
    <property type="match status" value="1"/>
</dbReference>
<dbReference type="Gene3D" id="1.10.260.40">
    <property type="entry name" value="lambda repressor-like DNA-binding domains"/>
    <property type="match status" value="1"/>
</dbReference>